<feature type="signal peptide" evidence="1">
    <location>
        <begin position="1"/>
        <end position="20"/>
    </location>
</feature>
<evidence type="ECO:0000256" key="1">
    <source>
        <dbReference type="SAM" id="SignalP"/>
    </source>
</evidence>
<keyword evidence="1" id="KW-0732">Signal</keyword>
<protein>
    <recommendedName>
        <fullName evidence="4">Lipocalin-like domain-containing protein</fullName>
    </recommendedName>
</protein>
<evidence type="ECO:0000313" key="2">
    <source>
        <dbReference type="EMBL" id="MRX65006.1"/>
    </source>
</evidence>
<dbReference type="RefSeq" id="WP_154367426.1">
    <property type="nucleotide sequence ID" value="NZ_CANMYZ010000002.1"/>
</dbReference>
<dbReference type="AlphaFoldDB" id="A0A6I2MU61"/>
<evidence type="ECO:0000313" key="3">
    <source>
        <dbReference type="Proteomes" id="UP000443153"/>
    </source>
</evidence>
<dbReference type="Proteomes" id="UP000443153">
    <property type="component" value="Unassembled WGS sequence"/>
</dbReference>
<dbReference type="OrthoDB" id="1113037at2"/>
<proteinExistence type="predicted"/>
<organism evidence="2 3">
    <name type="scientific">Maribacter luteus</name>
    <dbReference type="NCBI Taxonomy" id="2594478"/>
    <lineage>
        <taxon>Bacteria</taxon>
        <taxon>Pseudomonadati</taxon>
        <taxon>Bacteroidota</taxon>
        <taxon>Flavobacteriia</taxon>
        <taxon>Flavobacteriales</taxon>
        <taxon>Flavobacteriaceae</taxon>
        <taxon>Maribacter</taxon>
    </lineage>
</organism>
<accession>A0A6I2MU61</accession>
<reference evidence="2 3" key="1">
    <citation type="submission" date="2019-11" db="EMBL/GenBank/DDBJ databases">
        <title>Maribacter lutea sp. nov., a marine bacterium isolated from intertidal sand.</title>
        <authorList>
            <person name="Liu A."/>
        </authorList>
    </citation>
    <scope>NUCLEOTIDE SEQUENCE [LARGE SCALE GENOMIC DNA]</scope>
    <source>
        <strain evidence="2 3">RZ05</strain>
    </source>
</reference>
<sequence length="412" mass="47821">MKKVYLLLMVFSILVEFANAQKSQIVGNWLVQKVEVDNKVEEPYMVADFMGDGKMVMMGVEVGTWDYNKKEHSVVMKSGFDKDFNGEGKILELNDRELIVLKDGAKVFYDKLDLNKIMEENKNSGLLGIWEFKNMPYQDTNSVMTFEEPDVFTFVQKEEYHETNINGTWIFDKKKRSVILIGFRSDAMLRGESEIMTINEAGFELRNKGKVYKAIKKVRPITIAESDMNIEQLAFSEEDFFTEDGDYKYYSEVEKLPWHDMHLLLDQLSGIKQLVYSYNKLNEESNTFDTEILKANVFVEKEQQRLKVDNIFYGFDRFSSPEDVDFPENDENGDNDLYPLNESMYRVLGQEELDLGLGTFACTVVEALNSNGEQLKIWLINDKPAVIAKLIKASDSYDHYYSVYELQEIINK</sequence>
<dbReference type="EMBL" id="WKJH01000021">
    <property type="protein sequence ID" value="MRX65006.1"/>
    <property type="molecule type" value="Genomic_DNA"/>
</dbReference>
<name>A0A6I2MU61_9FLAO</name>
<keyword evidence="3" id="KW-1185">Reference proteome</keyword>
<feature type="chain" id="PRO_5026316380" description="Lipocalin-like domain-containing protein" evidence="1">
    <location>
        <begin position="21"/>
        <end position="412"/>
    </location>
</feature>
<gene>
    <name evidence="2" type="ORF">GJ691_12635</name>
</gene>
<comment type="caution">
    <text evidence="2">The sequence shown here is derived from an EMBL/GenBank/DDBJ whole genome shotgun (WGS) entry which is preliminary data.</text>
</comment>
<evidence type="ECO:0008006" key="4">
    <source>
        <dbReference type="Google" id="ProtNLM"/>
    </source>
</evidence>